<dbReference type="PIRSF" id="PIRSF031780">
    <property type="entry name" value="UCP031780"/>
    <property type="match status" value="1"/>
</dbReference>
<dbReference type="RefSeq" id="WP_068001935.1">
    <property type="nucleotide sequence ID" value="NZ_FOFM01000005.1"/>
</dbReference>
<name>A0A166AM89_9HYPH</name>
<comment type="caution">
    <text evidence="1">The sequence shown here is derived from an EMBL/GenBank/DDBJ whole genome shotgun (WGS) entry which is preliminary data.</text>
</comment>
<dbReference type="Pfam" id="PF07345">
    <property type="entry name" value="ATPaseInh_sub_z"/>
    <property type="match status" value="1"/>
</dbReference>
<dbReference type="PATRIC" id="fig|989403.3.peg.630"/>
<evidence type="ECO:0000313" key="2">
    <source>
        <dbReference type="Proteomes" id="UP000076577"/>
    </source>
</evidence>
<organism evidence="1 2">
    <name type="scientific">Pseudovibrio axinellae</name>
    <dbReference type="NCBI Taxonomy" id="989403"/>
    <lineage>
        <taxon>Bacteria</taxon>
        <taxon>Pseudomonadati</taxon>
        <taxon>Pseudomonadota</taxon>
        <taxon>Alphaproteobacteria</taxon>
        <taxon>Hyphomicrobiales</taxon>
        <taxon>Stappiaceae</taxon>
        <taxon>Pseudovibrio</taxon>
    </lineage>
</organism>
<dbReference type="InterPro" id="IPR038293">
    <property type="entry name" value="ATPase_inh_sub_z_sf"/>
</dbReference>
<protein>
    <recommendedName>
        <fullName evidence="3">DUF1476 domain-containing protein</fullName>
    </recommendedName>
</protein>
<keyword evidence="2" id="KW-1185">Reference proteome</keyword>
<reference evidence="1 2" key="1">
    <citation type="journal article" date="2016" name="Front. Microbiol.">
        <title>Comparative Genomic Analysis Reveals a Diverse Repertoire of Genes Involved in Prokaryote-Eukaryote Interactions within the Pseudovibrio Genus.</title>
        <authorList>
            <person name="Romano S."/>
            <person name="Fernandez-Guerra A."/>
            <person name="Reen F.J."/>
            <person name="Glockner F.O."/>
            <person name="Crowley S.P."/>
            <person name="O'Sullivan O."/>
            <person name="Cotter P.D."/>
            <person name="Adams C."/>
            <person name="Dobson A.D."/>
            <person name="O'Gara F."/>
        </authorList>
    </citation>
    <scope>NUCLEOTIDE SEQUENCE [LARGE SCALE GENOMIC DNA]</scope>
    <source>
        <strain evidence="1 2">Ad2</strain>
    </source>
</reference>
<proteinExistence type="predicted"/>
<evidence type="ECO:0008006" key="3">
    <source>
        <dbReference type="Google" id="ProtNLM"/>
    </source>
</evidence>
<dbReference type="InterPro" id="IPR009945">
    <property type="entry name" value="ATPase_inh_sub_z"/>
</dbReference>
<dbReference type="EMBL" id="LMCB01000004">
    <property type="protein sequence ID" value="KZL21302.1"/>
    <property type="molecule type" value="Genomic_DNA"/>
</dbReference>
<gene>
    <name evidence="1" type="ORF">PsAD2_00593</name>
</gene>
<accession>A0A166AM89</accession>
<sequence length="107" mass="11827">MSTFDKRADAFEGGFALGSELAFKATARRDKLLGQWAAEKLGLAGDIAEDYANKIVQTDLQEPGDEDIYARISKDFADAGVEQSEHQIRRTMEELMAVAKKELSEEA</sequence>
<evidence type="ECO:0000313" key="1">
    <source>
        <dbReference type="EMBL" id="KZL21302.1"/>
    </source>
</evidence>
<dbReference type="OrthoDB" id="9810387at2"/>
<dbReference type="AlphaFoldDB" id="A0A166AM89"/>
<dbReference type="STRING" id="989403.SAMN05421798_105216"/>
<dbReference type="Proteomes" id="UP000076577">
    <property type="component" value="Unassembled WGS sequence"/>
</dbReference>
<dbReference type="Gene3D" id="1.10.790.20">
    <property type="entry name" value="Domain of unknown function DUF1476"/>
    <property type="match status" value="1"/>
</dbReference>